<dbReference type="Pfam" id="PF02753">
    <property type="entry name" value="PapD_C"/>
    <property type="match status" value="1"/>
</dbReference>
<dbReference type="PATRIC" id="fig|1157951.4.peg.40"/>
<dbReference type="InterPro" id="IPR016147">
    <property type="entry name" value="Pili_assmbl_chaperone_N"/>
</dbReference>
<evidence type="ECO:0000256" key="2">
    <source>
        <dbReference type="ARBA" id="ARBA00007399"/>
    </source>
</evidence>
<feature type="signal peptide" evidence="6">
    <location>
        <begin position="1"/>
        <end position="23"/>
    </location>
</feature>
<dbReference type="GO" id="GO:0071555">
    <property type="term" value="P:cell wall organization"/>
    <property type="evidence" value="ECO:0007669"/>
    <property type="project" value="InterPro"/>
</dbReference>
<dbReference type="PRINTS" id="PR00969">
    <property type="entry name" value="CHAPERONPILI"/>
</dbReference>
<dbReference type="SUPFAM" id="SSF49584">
    <property type="entry name" value="Periplasmic chaperone C-domain"/>
    <property type="match status" value="1"/>
</dbReference>
<dbReference type="Pfam" id="PF00345">
    <property type="entry name" value="PapD_N"/>
    <property type="match status" value="1"/>
</dbReference>
<dbReference type="OrthoDB" id="6464870at2"/>
<dbReference type="InterPro" id="IPR013783">
    <property type="entry name" value="Ig-like_fold"/>
</dbReference>
<dbReference type="Gene3D" id="2.60.40.10">
    <property type="entry name" value="Immunoglobulins"/>
    <property type="match status" value="2"/>
</dbReference>
<proteinExistence type="inferred from homology"/>
<evidence type="ECO:0000256" key="6">
    <source>
        <dbReference type="SAM" id="SignalP"/>
    </source>
</evidence>
<keyword evidence="3 6" id="KW-0732">Signal</keyword>
<dbReference type="HOGENOM" id="CLU_070768_2_1_6"/>
<feature type="domain" description="Pili assembly chaperone C-terminal" evidence="8">
    <location>
        <begin position="174"/>
        <end position="233"/>
    </location>
</feature>
<evidence type="ECO:0000313" key="9">
    <source>
        <dbReference type="EMBL" id="AFH91941.1"/>
    </source>
</evidence>
<dbReference type="InterPro" id="IPR008962">
    <property type="entry name" value="PapD-like_sf"/>
</dbReference>
<dbReference type="KEGG" id="psi:S70_00190"/>
<dbReference type="Proteomes" id="UP000005012">
    <property type="component" value="Chromosome"/>
</dbReference>
<reference evidence="10" key="2">
    <citation type="submission" date="2012-04" db="EMBL/GenBank/DDBJ databases">
        <title>Complete genome sequence of Providencia stuartii clinical isolate MRSN 2154.</title>
        <authorList>
            <person name="Clifford R.J."/>
            <person name="Hang J."/>
            <person name="Riley M.C."/>
            <person name="Onmus-Leone F."/>
            <person name="Kuschner R.A."/>
            <person name="Lesho E.P."/>
            <person name="Waterman P.E."/>
        </authorList>
    </citation>
    <scope>NUCLEOTIDE SEQUENCE [LARGE SCALE GENOMIC DNA]</scope>
    <source>
        <strain evidence="10">MRSN 2154</strain>
    </source>
</reference>
<evidence type="ECO:0000259" key="7">
    <source>
        <dbReference type="Pfam" id="PF00345"/>
    </source>
</evidence>
<accession>A0A140NGD4</accession>
<dbReference type="PANTHER" id="PTHR30251">
    <property type="entry name" value="PILUS ASSEMBLY CHAPERONE"/>
    <property type="match status" value="1"/>
</dbReference>
<dbReference type="InterPro" id="IPR016148">
    <property type="entry name" value="Pili_assmbl_chaperone_C"/>
</dbReference>
<dbReference type="PANTHER" id="PTHR30251:SF2">
    <property type="entry name" value="FIMBRIAL CHAPERONE YADV-RELATED"/>
    <property type="match status" value="1"/>
</dbReference>
<keyword evidence="5" id="KW-0143">Chaperone</keyword>
<dbReference type="RefSeq" id="WP_014656016.1">
    <property type="nucleotide sequence ID" value="NC_017731.1"/>
</dbReference>
<evidence type="ECO:0000313" key="10">
    <source>
        <dbReference type="Proteomes" id="UP000005012"/>
    </source>
</evidence>
<name>A0A140NGD4_PROSM</name>
<evidence type="ECO:0000259" key="8">
    <source>
        <dbReference type="Pfam" id="PF02753"/>
    </source>
</evidence>
<dbReference type="GeneID" id="93519222"/>
<dbReference type="SUPFAM" id="SSF49354">
    <property type="entry name" value="PapD-like"/>
    <property type="match status" value="1"/>
</dbReference>
<organism evidence="9 10">
    <name type="scientific">Providencia stuartii (strain MRSN 2154)</name>
    <dbReference type="NCBI Taxonomy" id="1157951"/>
    <lineage>
        <taxon>Bacteria</taxon>
        <taxon>Pseudomonadati</taxon>
        <taxon>Pseudomonadota</taxon>
        <taxon>Gammaproteobacteria</taxon>
        <taxon>Enterobacterales</taxon>
        <taxon>Morganellaceae</taxon>
        <taxon>Providencia</taxon>
    </lineage>
</organism>
<keyword evidence="4" id="KW-0574">Periplasm</keyword>
<sequence>MRNIRLVQGLCSTLLWLSTTSLAGIAIDTTRVIFTANDNTRGVSVGVTSSSQSLTPYLVKAQVLNNPFGDKGETPFLVSPSLFRLEPGTTNQVRVMKKATVLPQDKESVFYLRTVAIPTSENNLEQPQNNIGGTVQVSTGNVIKLFYRPNNLGMTQQQATKLLKFTRANGGVKVSNPTPYYITLTGLKIGDKNVPLSVKLNNNMIAPFSDYTYHQVPQQGAVEWISINDYGGAEVSHGQVQ</sequence>
<dbReference type="InterPro" id="IPR036316">
    <property type="entry name" value="Pili_assmbl_chap_C_dom_sf"/>
</dbReference>
<dbReference type="InterPro" id="IPR050643">
    <property type="entry name" value="Periplasmic_pilus_chap"/>
</dbReference>
<evidence type="ECO:0000256" key="3">
    <source>
        <dbReference type="ARBA" id="ARBA00022729"/>
    </source>
</evidence>
<feature type="chain" id="PRO_5007303660" evidence="6">
    <location>
        <begin position="24"/>
        <end position="241"/>
    </location>
</feature>
<evidence type="ECO:0000256" key="5">
    <source>
        <dbReference type="ARBA" id="ARBA00023186"/>
    </source>
</evidence>
<feature type="domain" description="Pili assembly chaperone N-terminal" evidence="7">
    <location>
        <begin position="24"/>
        <end position="152"/>
    </location>
</feature>
<dbReference type="GO" id="GO:0030288">
    <property type="term" value="C:outer membrane-bounded periplasmic space"/>
    <property type="evidence" value="ECO:0007669"/>
    <property type="project" value="InterPro"/>
</dbReference>
<dbReference type="InterPro" id="IPR001829">
    <property type="entry name" value="Pili_assmbl_chaperone_bac"/>
</dbReference>
<evidence type="ECO:0000256" key="1">
    <source>
        <dbReference type="ARBA" id="ARBA00004418"/>
    </source>
</evidence>
<evidence type="ECO:0000256" key="4">
    <source>
        <dbReference type="ARBA" id="ARBA00022764"/>
    </source>
</evidence>
<dbReference type="EMBL" id="CP003488">
    <property type="protein sequence ID" value="AFH91941.1"/>
    <property type="molecule type" value="Genomic_DNA"/>
</dbReference>
<reference evidence="9 10" key="1">
    <citation type="journal article" date="2012" name="J. Bacteriol.">
        <title>Complete Genome Sequence of Providencia stuartii Clinical Isolate MRSN 2154.</title>
        <authorList>
            <person name="Clifford R.J."/>
            <person name="Hang J."/>
            <person name="Riley M.C."/>
            <person name="Onmus-Leone F."/>
            <person name="Kuschner R.A."/>
            <person name="Lesho E.P."/>
            <person name="Waterman P.E."/>
        </authorList>
    </citation>
    <scope>NUCLEOTIDE SEQUENCE [LARGE SCALE GENOMIC DNA]</scope>
    <source>
        <strain evidence="9 10">MRSN 2154</strain>
    </source>
</reference>
<comment type="similarity">
    <text evidence="2">Belongs to the periplasmic pilus chaperone family.</text>
</comment>
<protein>
    <submittedName>
        <fullName evidence="9">Fimbrial chaperone</fullName>
    </submittedName>
</protein>
<comment type="subcellular location">
    <subcellularLocation>
        <location evidence="1">Periplasm</location>
    </subcellularLocation>
</comment>
<gene>
    <name evidence="9" type="ordered locus">S70_00190</name>
</gene>
<dbReference type="AlphaFoldDB" id="A0A140NGD4"/>